<name>W8T3L7_PEPAC</name>
<keyword evidence="4 6" id="KW-0238">DNA-binding</keyword>
<dbReference type="CDD" id="cd01189">
    <property type="entry name" value="INT_ICEBs1_C_like"/>
    <property type="match status" value="1"/>
</dbReference>
<dbReference type="RefSeq" id="WP_025435374.1">
    <property type="nucleotide sequence ID" value="NZ_CP007452.1"/>
</dbReference>
<dbReference type="EMBL" id="CP007452">
    <property type="protein sequence ID" value="AHM56364.1"/>
    <property type="molecule type" value="Genomic_DNA"/>
</dbReference>
<dbReference type="STRING" id="1286171.EAL2_c10660"/>
<dbReference type="PANTHER" id="PTHR30629:SF2">
    <property type="entry name" value="PROPHAGE INTEGRASE INTS-RELATED"/>
    <property type="match status" value="1"/>
</dbReference>
<dbReference type="InterPro" id="IPR004107">
    <property type="entry name" value="Integrase_SAM-like_N"/>
</dbReference>
<dbReference type="Pfam" id="PF14657">
    <property type="entry name" value="Arm-DNA-bind_4"/>
    <property type="match status" value="1"/>
</dbReference>
<comment type="function">
    <text evidence="1">Site-specific tyrosine recombinase, which acts by catalyzing the cutting and rejoining of the recombining DNA molecules.</text>
</comment>
<dbReference type="Proteomes" id="UP000019591">
    <property type="component" value="Chromosome"/>
</dbReference>
<evidence type="ECO:0000259" key="7">
    <source>
        <dbReference type="PROSITE" id="PS51898"/>
    </source>
</evidence>
<feature type="domain" description="Core-binding (CB)" evidence="8">
    <location>
        <begin position="63"/>
        <end position="145"/>
    </location>
</feature>
<dbReference type="Pfam" id="PF00589">
    <property type="entry name" value="Phage_integrase"/>
    <property type="match status" value="1"/>
</dbReference>
<dbReference type="Gene3D" id="1.10.150.130">
    <property type="match status" value="1"/>
</dbReference>
<dbReference type="Gene3D" id="1.10.443.10">
    <property type="entry name" value="Intergrase catalytic core"/>
    <property type="match status" value="1"/>
</dbReference>
<dbReference type="KEGG" id="eac:EAL2_c10660"/>
<dbReference type="InterPro" id="IPR002104">
    <property type="entry name" value="Integrase_catalytic"/>
</dbReference>
<evidence type="ECO:0000259" key="8">
    <source>
        <dbReference type="PROSITE" id="PS51900"/>
    </source>
</evidence>
<dbReference type="InterPro" id="IPR028259">
    <property type="entry name" value="AP2-like_int_N"/>
</dbReference>
<dbReference type="AlphaFoldDB" id="W8T3L7"/>
<dbReference type="Pfam" id="PF14659">
    <property type="entry name" value="Phage_int_SAM_3"/>
    <property type="match status" value="1"/>
</dbReference>
<dbReference type="SUPFAM" id="SSF56349">
    <property type="entry name" value="DNA breaking-rejoining enzymes"/>
    <property type="match status" value="1"/>
</dbReference>
<keyword evidence="3" id="KW-0229">DNA integration</keyword>
<organism evidence="9 10">
    <name type="scientific">Peptoclostridium acidaminophilum DSM 3953</name>
    <dbReference type="NCBI Taxonomy" id="1286171"/>
    <lineage>
        <taxon>Bacteria</taxon>
        <taxon>Bacillati</taxon>
        <taxon>Bacillota</taxon>
        <taxon>Clostridia</taxon>
        <taxon>Peptostreptococcales</taxon>
        <taxon>Peptoclostridiaceae</taxon>
        <taxon>Peptoclostridium</taxon>
    </lineage>
</organism>
<evidence type="ECO:0000256" key="3">
    <source>
        <dbReference type="ARBA" id="ARBA00022908"/>
    </source>
</evidence>
<proteinExistence type="inferred from homology"/>
<dbReference type="PROSITE" id="PS51900">
    <property type="entry name" value="CB"/>
    <property type="match status" value="1"/>
</dbReference>
<evidence type="ECO:0000256" key="4">
    <source>
        <dbReference type="ARBA" id="ARBA00023125"/>
    </source>
</evidence>
<gene>
    <name evidence="9" type="ORF">EAL2_c10660</name>
</gene>
<protein>
    <submittedName>
        <fullName evidence="9">Tyrosine recombinase xerC-like</fullName>
    </submittedName>
</protein>
<dbReference type="HOGENOM" id="CLU_027562_17_1_9"/>
<dbReference type="PATRIC" id="fig|1286171.3.peg.1017"/>
<accession>W8T3L7</accession>
<dbReference type="InterPro" id="IPR011010">
    <property type="entry name" value="DNA_brk_join_enz"/>
</dbReference>
<dbReference type="PROSITE" id="PS51898">
    <property type="entry name" value="TYR_RECOMBINASE"/>
    <property type="match status" value="1"/>
</dbReference>
<dbReference type="GO" id="GO:0015074">
    <property type="term" value="P:DNA integration"/>
    <property type="evidence" value="ECO:0007669"/>
    <property type="project" value="UniProtKB-KW"/>
</dbReference>
<dbReference type="PANTHER" id="PTHR30629">
    <property type="entry name" value="PROPHAGE INTEGRASE"/>
    <property type="match status" value="1"/>
</dbReference>
<dbReference type="OrthoDB" id="9785687at2"/>
<evidence type="ECO:0000256" key="6">
    <source>
        <dbReference type="PROSITE-ProRule" id="PRU01248"/>
    </source>
</evidence>
<evidence type="ECO:0000313" key="9">
    <source>
        <dbReference type="EMBL" id="AHM56364.1"/>
    </source>
</evidence>
<evidence type="ECO:0000256" key="5">
    <source>
        <dbReference type="ARBA" id="ARBA00023172"/>
    </source>
</evidence>
<reference evidence="9 10" key="1">
    <citation type="journal article" date="2014" name="Genome Announc.">
        <title>Complete Genome Sequence of Amino Acid-Utilizing Eubacterium acidaminophilum al-2 (DSM 3953).</title>
        <authorList>
            <person name="Poehlein A."/>
            <person name="Andreesen J.R."/>
            <person name="Daniel R."/>
        </authorList>
    </citation>
    <scope>NUCLEOTIDE SEQUENCE [LARGE SCALE GENOMIC DNA]</scope>
    <source>
        <strain evidence="9 10">DSM 3953</strain>
    </source>
</reference>
<dbReference type="GO" id="GO:0006310">
    <property type="term" value="P:DNA recombination"/>
    <property type="evidence" value="ECO:0007669"/>
    <property type="project" value="UniProtKB-KW"/>
</dbReference>
<feature type="domain" description="Tyr recombinase" evidence="7">
    <location>
        <begin position="166"/>
        <end position="365"/>
    </location>
</feature>
<dbReference type="InterPro" id="IPR010998">
    <property type="entry name" value="Integrase_recombinase_N"/>
</dbReference>
<sequence length="375" mass="43512">MRGHVRKRGKKWAIVLDVGTDPQTGKRKQRWFSGYATKRDAEKELAEKINEIENGTFVMPKNISMAEYLEYWLEKYASNRLSPTTLYGYRMIIEKHIVPAIGDIRLQKLRPLDIQTYYDEKGESLSGKTLTQHHRVLRKALDYAFRMQLIIKNPADVVSPPKIIKYKARALTLDEVRLLIEKLKESEYLNVPINVVLSLGLRRGELLALKWEDIDFNKGIITIQRNLVRAGTKLVFKDPKSETSNRKLKLSPTLLSMLKEHRRKQLEHKIAFESLYCANDFLFCKENGEPINPAGFSHRFGDFLRRHDDLPNVRLHDLRHTNATLMLQQNISPKIASSRLGHSNISITLDLYSHVLFDMEEKTANLMDDILYKAK</sequence>
<evidence type="ECO:0000313" key="10">
    <source>
        <dbReference type="Proteomes" id="UP000019591"/>
    </source>
</evidence>
<dbReference type="InterPro" id="IPR044068">
    <property type="entry name" value="CB"/>
</dbReference>
<dbReference type="InterPro" id="IPR050808">
    <property type="entry name" value="Phage_Integrase"/>
</dbReference>
<dbReference type="eggNOG" id="COG0582">
    <property type="taxonomic scope" value="Bacteria"/>
</dbReference>
<keyword evidence="10" id="KW-1185">Reference proteome</keyword>
<keyword evidence="5" id="KW-0233">DNA recombination</keyword>
<dbReference type="InterPro" id="IPR013762">
    <property type="entry name" value="Integrase-like_cat_sf"/>
</dbReference>
<comment type="similarity">
    <text evidence="2">Belongs to the 'phage' integrase family.</text>
</comment>
<evidence type="ECO:0000256" key="1">
    <source>
        <dbReference type="ARBA" id="ARBA00003283"/>
    </source>
</evidence>
<evidence type="ECO:0000256" key="2">
    <source>
        <dbReference type="ARBA" id="ARBA00008857"/>
    </source>
</evidence>
<dbReference type="GO" id="GO:0003677">
    <property type="term" value="F:DNA binding"/>
    <property type="evidence" value="ECO:0007669"/>
    <property type="project" value="UniProtKB-UniRule"/>
</dbReference>